<dbReference type="GeneID" id="56036479"/>
<dbReference type="AlphaFoldDB" id="A0A7D5L944"/>
<proteinExistence type="predicted"/>
<dbReference type="KEGG" id="halu:HUG12_03430"/>
<sequence>MYSLNIPVPPVAKRIAADLAPELVPFRTVRKRPTIVVKRFGDAEPPDRLREQLRPTLAGVRPFEARVTGVDTFDNPPNGDSPVVYLAVEGEGLRDVHERVVRDFGAVEGLEGGEYDPHVTLARGVGTDRDAVEDALDRLRERDFGDVSWTVTELGIWTREYREFATRFPLR</sequence>
<name>A0A7D5L944_9EURY</name>
<dbReference type="RefSeq" id="WP_179267433.1">
    <property type="nucleotide sequence ID" value="NZ_CP058579.1"/>
</dbReference>
<reference evidence="1 2" key="1">
    <citation type="submission" date="2020-06" db="EMBL/GenBank/DDBJ databases">
        <title>NJ-3-1, isolated from saline soil.</title>
        <authorList>
            <person name="Cui H.L."/>
            <person name="Shi X."/>
        </authorList>
    </citation>
    <scope>NUCLEOTIDE SEQUENCE [LARGE SCALE GENOMIC DNA]</scope>
    <source>
        <strain evidence="1 2">NJ-3-1</strain>
    </source>
</reference>
<dbReference type="EMBL" id="CP058579">
    <property type="protein sequence ID" value="QLG60847.1"/>
    <property type="molecule type" value="Genomic_DNA"/>
</dbReference>
<dbReference type="InterPro" id="IPR009097">
    <property type="entry name" value="Cyclic_Pdiesterase"/>
</dbReference>
<dbReference type="Proteomes" id="UP000509626">
    <property type="component" value="Chromosome"/>
</dbReference>
<dbReference type="Pfam" id="PF13563">
    <property type="entry name" value="2_5_RNA_ligase2"/>
    <property type="match status" value="1"/>
</dbReference>
<evidence type="ECO:0000313" key="2">
    <source>
        <dbReference type="Proteomes" id="UP000509626"/>
    </source>
</evidence>
<gene>
    <name evidence="1" type="ORF">HUG12_03430</name>
</gene>
<keyword evidence="2" id="KW-1185">Reference proteome</keyword>
<organism evidence="1 2">
    <name type="scientific">Halorarum salinum</name>
    <dbReference type="NCBI Taxonomy" id="2743089"/>
    <lineage>
        <taxon>Archaea</taxon>
        <taxon>Methanobacteriati</taxon>
        <taxon>Methanobacteriota</taxon>
        <taxon>Stenosarchaea group</taxon>
        <taxon>Halobacteria</taxon>
        <taxon>Halobacteriales</taxon>
        <taxon>Haloferacaceae</taxon>
        <taxon>Halorarum</taxon>
    </lineage>
</organism>
<dbReference type="SUPFAM" id="SSF55144">
    <property type="entry name" value="LigT-like"/>
    <property type="match status" value="1"/>
</dbReference>
<evidence type="ECO:0000313" key="1">
    <source>
        <dbReference type="EMBL" id="QLG60847.1"/>
    </source>
</evidence>
<keyword evidence="1" id="KW-0436">Ligase</keyword>
<protein>
    <submittedName>
        <fullName evidence="1">2'-5' RNA ligase family protein</fullName>
    </submittedName>
</protein>
<dbReference type="Gene3D" id="3.90.1140.10">
    <property type="entry name" value="Cyclic phosphodiesterase"/>
    <property type="match status" value="1"/>
</dbReference>
<accession>A0A7D5L944</accession>
<dbReference type="GO" id="GO:0016874">
    <property type="term" value="F:ligase activity"/>
    <property type="evidence" value="ECO:0007669"/>
    <property type="project" value="UniProtKB-KW"/>
</dbReference>
<dbReference type="OrthoDB" id="200286at2157"/>